<gene>
    <name evidence="5" type="ORF">J2Z30_008759</name>
    <name evidence="4" type="ORF">SIRAN9959</name>
</gene>
<organism evidence="4">
    <name type="scientific">Streptomyces iranensis</name>
    <dbReference type="NCBI Taxonomy" id="576784"/>
    <lineage>
        <taxon>Bacteria</taxon>
        <taxon>Bacillati</taxon>
        <taxon>Actinomycetota</taxon>
        <taxon>Actinomycetes</taxon>
        <taxon>Kitasatosporales</taxon>
        <taxon>Streptomycetaceae</taxon>
        <taxon>Streptomyces</taxon>
        <taxon>Streptomyces violaceusniger group</taxon>
    </lineage>
</organism>
<dbReference type="Gene3D" id="3.30.360.10">
    <property type="entry name" value="Dihydrodipicolinate Reductase, domain 2"/>
    <property type="match status" value="1"/>
</dbReference>
<dbReference type="InterPro" id="IPR036291">
    <property type="entry name" value="NAD(P)-bd_dom_sf"/>
</dbReference>
<dbReference type="GO" id="GO:0000166">
    <property type="term" value="F:nucleotide binding"/>
    <property type="evidence" value="ECO:0007669"/>
    <property type="project" value="InterPro"/>
</dbReference>
<dbReference type="InterPro" id="IPR051317">
    <property type="entry name" value="Gfo/Idh/MocA_oxidoreduct"/>
</dbReference>
<feature type="domain" description="Gfo/Idh/MocA-like oxidoreductase N-terminal" evidence="3">
    <location>
        <begin position="3"/>
        <end position="92"/>
    </location>
</feature>
<evidence type="ECO:0000313" key="5">
    <source>
        <dbReference type="EMBL" id="MBP2067692.1"/>
    </source>
</evidence>
<evidence type="ECO:0000256" key="1">
    <source>
        <dbReference type="ARBA" id="ARBA00010928"/>
    </source>
</evidence>
<proteinExistence type="inferred from homology"/>
<dbReference type="InterPro" id="IPR000683">
    <property type="entry name" value="Gfo/Idh/MocA-like_OxRdtase_N"/>
</dbReference>
<keyword evidence="6" id="KW-1185">Reference proteome</keyword>
<dbReference type="RefSeq" id="WP_044580590.1">
    <property type="nucleotide sequence ID" value="NZ_BAABDR010000100.1"/>
</dbReference>
<dbReference type="PANTHER" id="PTHR43708:SF5">
    <property type="entry name" value="CONSERVED EXPRESSED OXIDOREDUCTASE (EUROFUNG)-RELATED"/>
    <property type="match status" value="1"/>
</dbReference>
<comment type="similarity">
    <text evidence="1">Belongs to the Gfo/Idh/MocA family.</text>
</comment>
<dbReference type="EMBL" id="LK022848">
    <property type="protein sequence ID" value="CDR17999.1"/>
    <property type="molecule type" value="Genomic_DNA"/>
</dbReference>
<accession>A0A061A6L1</accession>
<dbReference type="AlphaFoldDB" id="A0A061A6L1"/>
<dbReference type="Pfam" id="PF01408">
    <property type="entry name" value="GFO_IDH_MocA"/>
    <property type="match status" value="1"/>
</dbReference>
<name>A0A061A6L1_9ACTN</name>
<dbReference type="GeneID" id="32470316"/>
<dbReference type="EMBL" id="JAGGLR010000032">
    <property type="protein sequence ID" value="MBP2067692.1"/>
    <property type="molecule type" value="Genomic_DNA"/>
</dbReference>
<keyword evidence="2" id="KW-0560">Oxidoreductase</keyword>
<sequence length="209" mass="22215">MTIRTAIIGFGTAGRVFHAPFVAADPHYALSAVVTRDEGRRAEAVARYPSARVLPDVDALLTLAADEDSFVVLRHDSGVHSYLWMNGLAAQVGPRFHVLGSRGAYTKYGLDPQLDPQEAALKAGAAPTDPSFGGEPEPAWRLLGIDGAARPVPTLAGSYAQFYARLADALLSGGPLPVDPREAVRVIELVERIHQRSVVQCGPAARPTA</sequence>
<dbReference type="GO" id="GO:0016491">
    <property type="term" value="F:oxidoreductase activity"/>
    <property type="evidence" value="ECO:0007669"/>
    <property type="project" value="UniProtKB-KW"/>
</dbReference>
<dbReference type="HOGENOM" id="CLU_1314800_0_0_11"/>
<evidence type="ECO:0000313" key="4">
    <source>
        <dbReference type="EMBL" id="CDR17999.1"/>
    </source>
</evidence>
<reference evidence="5 6" key="2">
    <citation type="submission" date="2021-03" db="EMBL/GenBank/DDBJ databases">
        <title>Genomic Encyclopedia of Type Strains, Phase IV (KMG-IV): sequencing the most valuable type-strain genomes for metagenomic binning, comparative biology and taxonomic classification.</title>
        <authorList>
            <person name="Goeker M."/>
        </authorList>
    </citation>
    <scope>NUCLEOTIDE SEQUENCE [LARGE SCALE GENOMIC DNA]</scope>
    <source>
        <strain evidence="5 6">DSM 41954</strain>
    </source>
</reference>
<dbReference type="Proteomes" id="UP000756710">
    <property type="component" value="Unassembled WGS sequence"/>
</dbReference>
<dbReference type="PANTHER" id="PTHR43708">
    <property type="entry name" value="CONSERVED EXPRESSED OXIDOREDUCTASE (EUROFUNG)"/>
    <property type="match status" value="1"/>
</dbReference>
<reference evidence="4" key="1">
    <citation type="submission" date="2014-05" db="EMBL/GenBank/DDBJ databases">
        <authorList>
            <person name="Horn Fabian"/>
        </authorList>
    </citation>
    <scope>NUCLEOTIDE SEQUENCE</scope>
</reference>
<evidence type="ECO:0000259" key="3">
    <source>
        <dbReference type="Pfam" id="PF01408"/>
    </source>
</evidence>
<evidence type="ECO:0000256" key="2">
    <source>
        <dbReference type="ARBA" id="ARBA00023002"/>
    </source>
</evidence>
<dbReference type="Gene3D" id="3.40.50.720">
    <property type="entry name" value="NAD(P)-binding Rossmann-like Domain"/>
    <property type="match status" value="2"/>
</dbReference>
<evidence type="ECO:0000313" key="6">
    <source>
        <dbReference type="Proteomes" id="UP000756710"/>
    </source>
</evidence>
<dbReference type="SUPFAM" id="SSF51735">
    <property type="entry name" value="NAD(P)-binding Rossmann-fold domains"/>
    <property type="match status" value="1"/>
</dbReference>
<protein>
    <submittedName>
        <fullName evidence="5">Dehydrogenase</fullName>
    </submittedName>
    <submittedName>
        <fullName evidence="4">Oxidoreductase</fullName>
    </submittedName>
</protein>